<dbReference type="SUPFAM" id="SSF56349">
    <property type="entry name" value="DNA breaking-rejoining enzymes"/>
    <property type="match status" value="1"/>
</dbReference>
<dbReference type="InterPro" id="IPR011010">
    <property type="entry name" value="DNA_brk_join_enz"/>
</dbReference>
<proteinExistence type="inferred from homology"/>
<dbReference type="PANTHER" id="PTHR30349:SF64">
    <property type="entry name" value="PROPHAGE INTEGRASE INTD-RELATED"/>
    <property type="match status" value="1"/>
</dbReference>
<accession>H8Z2U3</accession>
<keyword evidence="2" id="KW-0229">DNA integration</keyword>
<dbReference type="InterPro" id="IPR050090">
    <property type="entry name" value="Tyrosine_recombinase_XerCD"/>
</dbReference>
<dbReference type="PROSITE" id="PS51900">
    <property type="entry name" value="CB"/>
    <property type="match status" value="1"/>
</dbReference>
<dbReference type="InterPro" id="IPR013762">
    <property type="entry name" value="Integrase-like_cat_sf"/>
</dbReference>
<reference evidence="8 9" key="2">
    <citation type="submission" date="2011-11" db="EMBL/GenBank/DDBJ databases">
        <authorList>
            <consortium name="US DOE Joint Genome Institute"/>
            <person name="Lucas S."/>
            <person name="Han J."/>
            <person name="Lapidus A."/>
            <person name="Cheng J.-F."/>
            <person name="Goodwin L."/>
            <person name="Pitluck S."/>
            <person name="Peters L."/>
            <person name="Ovchinnikova G."/>
            <person name="Zhang X."/>
            <person name="Detter J.C."/>
            <person name="Han C."/>
            <person name="Tapia R."/>
            <person name="Land M."/>
            <person name="Hauser L."/>
            <person name="Kyrpides N."/>
            <person name="Ivanova N."/>
            <person name="Pagani I."/>
            <person name="Vogl K."/>
            <person name="Liu Z."/>
            <person name="Overmann J."/>
            <person name="Frigaard N.-U."/>
            <person name="Bryant D."/>
            <person name="Woyke T."/>
        </authorList>
    </citation>
    <scope>NUCLEOTIDE SEQUENCE [LARGE SCALE GENOMIC DNA]</scope>
    <source>
        <strain evidence="8 9">970</strain>
    </source>
</reference>
<keyword evidence="4" id="KW-0233">DNA recombination</keyword>
<evidence type="ECO:0000259" key="6">
    <source>
        <dbReference type="PROSITE" id="PS51898"/>
    </source>
</evidence>
<dbReference type="eggNOG" id="COG0582">
    <property type="taxonomic scope" value="Bacteria"/>
</dbReference>
<evidence type="ECO:0000256" key="4">
    <source>
        <dbReference type="ARBA" id="ARBA00023172"/>
    </source>
</evidence>
<dbReference type="InterPro" id="IPR010998">
    <property type="entry name" value="Integrase_recombinase_N"/>
</dbReference>
<evidence type="ECO:0000313" key="8">
    <source>
        <dbReference type="EMBL" id="EIC21679.1"/>
    </source>
</evidence>
<dbReference type="RefSeq" id="WP_009148264.1">
    <property type="nucleotide sequence ID" value="NZ_CP121471.1"/>
</dbReference>
<evidence type="ECO:0000256" key="2">
    <source>
        <dbReference type="ARBA" id="ARBA00022908"/>
    </source>
</evidence>
<dbReference type="AlphaFoldDB" id="H8Z2U3"/>
<dbReference type="PANTHER" id="PTHR30349">
    <property type="entry name" value="PHAGE INTEGRASE-RELATED"/>
    <property type="match status" value="1"/>
</dbReference>
<dbReference type="OrthoDB" id="9057547at2"/>
<feature type="domain" description="Core-binding (CB)" evidence="7">
    <location>
        <begin position="66"/>
        <end position="145"/>
    </location>
</feature>
<comment type="similarity">
    <text evidence="1">Belongs to the 'phage' integrase family.</text>
</comment>
<feature type="domain" description="Tyr recombinase" evidence="6">
    <location>
        <begin position="166"/>
        <end position="345"/>
    </location>
</feature>
<dbReference type="Proteomes" id="UP000002964">
    <property type="component" value="Unassembled WGS sequence"/>
</dbReference>
<evidence type="ECO:0000256" key="5">
    <source>
        <dbReference type="PROSITE-ProRule" id="PRU01248"/>
    </source>
</evidence>
<dbReference type="HOGENOM" id="CLU_027562_17_7_6"/>
<dbReference type="Pfam" id="PF00589">
    <property type="entry name" value="Phage_integrase"/>
    <property type="match status" value="1"/>
</dbReference>
<dbReference type="GO" id="GO:0006310">
    <property type="term" value="P:DNA recombination"/>
    <property type="evidence" value="ECO:0007669"/>
    <property type="project" value="UniProtKB-KW"/>
</dbReference>
<protein>
    <submittedName>
        <fullName evidence="8">Site-specific recombinase XerD</fullName>
    </submittedName>
</protein>
<organism evidence="8 9">
    <name type="scientific">Thiorhodovibrio frisius</name>
    <dbReference type="NCBI Taxonomy" id="631362"/>
    <lineage>
        <taxon>Bacteria</taxon>
        <taxon>Pseudomonadati</taxon>
        <taxon>Pseudomonadota</taxon>
        <taxon>Gammaproteobacteria</taxon>
        <taxon>Chromatiales</taxon>
        <taxon>Chromatiaceae</taxon>
        <taxon>Thiorhodovibrio</taxon>
    </lineage>
</organism>
<evidence type="ECO:0000256" key="1">
    <source>
        <dbReference type="ARBA" id="ARBA00008857"/>
    </source>
</evidence>
<dbReference type="CDD" id="cd00796">
    <property type="entry name" value="INT_Rci_Hp1_C"/>
    <property type="match status" value="1"/>
</dbReference>
<name>H8Z2U3_9GAMM</name>
<gene>
    <name evidence="8" type="ORF">Thi970DRAFT_01900</name>
</gene>
<reference evidence="9" key="1">
    <citation type="submission" date="2011-06" db="EMBL/GenBank/DDBJ databases">
        <authorList>
            <consortium name="US DOE Joint Genome Institute (JGI-PGF)"/>
            <person name="Lucas S."/>
            <person name="Han J."/>
            <person name="Lapidus A."/>
            <person name="Cheng J.-F."/>
            <person name="Goodwin L."/>
            <person name="Pitluck S."/>
            <person name="Peters L."/>
            <person name="Land M.L."/>
            <person name="Hauser L."/>
            <person name="Vogl K."/>
            <person name="Liu Z."/>
            <person name="Overmann J."/>
            <person name="Frigaard N.-U."/>
            <person name="Bryant D.A."/>
            <person name="Woyke T.J."/>
        </authorList>
    </citation>
    <scope>NUCLEOTIDE SEQUENCE [LARGE SCALE GENOMIC DNA]</scope>
    <source>
        <strain evidence="9">970</strain>
    </source>
</reference>
<dbReference type="Gene3D" id="1.10.150.130">
    <property type="match status" value="1"/>
</dbReference>
<keyword evidence="9" id="KW-1185">Reference proteome</keyword>
<sequence length="349" mass="39885">MAKRNDKDGLHQRKDSPYWWASYKDSGGKRVRCSTGTQDREEAAALLAKWKLEAFQQKQWNAPESATFEQVMLYFLDETESVKRSHKDDLLHARNLRESFENEDMRALTPVAVGEHIARRKKDGVSNATINRELSLLSAAINRYNRDFIDSLPNPAKGRRLQEPEARIRYLTRREAENLIAQAETAFRAPHLPDFIRLALHTGCRAQEMLGLEWSRVDLEGRLIFLERQHTKAGRRRSVPLNDVAYKAIQSRQVFCQEHCPDSPWVFCNGQGQRITTVKKSFATACRKAGIEDFRIHDLRHTCAAWLTTAGVPTPEIRDLLGHASITMTEKYAHLAPDNIRRAVGALEG</sequence>
<evidence type="ECO:0000256" key="3">
    <source>
        <dbReference type="ARBA" id="ARBA00023125"/>
    </source>
</evidence>
<evidence type="ECO:0000313" key="9">
    <source>
        <dbReference type="Proteomes" id="UP000002964"/>
    </source>
</evidence>
<evidence type="ECO:0000259" key="7">
    <source>
        <dbReference type="PROSITE" id="PS51900"/>
    </source>
</evidence>
<dbReference type="InterPro" id="IPR002104">
    <property type="entry name" value="Integrase_catalytic"/>
</dbReference>
<dbReference type="GO" id="GO:0015074">
    <property type="term" value="P:DNA integration"/>
    <property type="evidence" value="ECO:0007669"/>
    <property type="project" value="UniProtKB-KW"/>
</dbReference>
<dbReference type="PROSITE" id="PS51898">
    <property type="entry name" value="TYR_RECOMBINASE"/>
    <property type="match status" value="1"/>
</dbReference>
<dbReference type="Gene3D" id="1.10.443.10">
    <property type="entry name" value="Intergrase catalytic core"/>
    <property type="match status" value="1"/>
</dbReference>
<dbReference type="GO" id="GO:0003677">
    <property type="term" value="F:DNA binding"/>
    <property type="evidence" value="ECO:0007669"/>
    <property type="project" value="UniProtKB-UniRule"/>
</dbReference>
<keyword evidence="3 5" id="KW-0238">DNA-binding</keyword>
<dbReference type="STRING" id="631362.Thi970DRAFT_01900"/>
<dbReference type="InterPro" id="IPR044068">
    <property type="entry name" value="CB"/>
</dbReference>
<dbReference type="EMBL" id="JH603169">
    <property type="protein sequence ID" value="EIC21679.1"/>
    <property type="molecule type" value="Genomic_DNA"/>
</dbReference>